<feature type="transmembrane region" description="Helical" evidence="1">
    <location>
        <begin position="21"/>
        <end position="47"/>
    </location>
</feature>
<gene>
    <name evidence="2" type="ORF">NEDG_01298</name>
</gene>
<protein>
    <submittedName>
        <fullName evidence="2">Uncharacterized protein</fullName>
    </submittedName>
</protein>
<organism evidence="2 3">
    <name type="scientific">Nematocida displodere</name>
    <dbReference type="NCBI Taxonomy" id="1805483"/>
    <lineage>
        <taxon>Eukaryota</taxon>
        <taxon>Fungi</taxon>
        <taxon>Fungi incertae sedis</taxon>
        <taxon>Microsporidia</taxon>
        <taxon>Nematocida</taxon>
    </lineage>
</organism>
<dbReference type="Pfam" id="PF05620">
    <property type="entry name" value="TMEM208_SND2"/>
    <property type="match status" value="1"/>
</dbReference>
<keyword evidence="1" id="KW-0812">Transmembrane</keyword>
<accession>A0A177EBB4</accession>
<keyword evidence="1" id="KW-1133">Transmembrane helix</keyword>
<dbReference type="GeneID" id="93647648"/>
<comment type="caution">
    <text evidence="2">The sequence shown here is derived from an EMBL/GenBank/DDBJ whole genome shotgun (WGS) entry which is preliminary data.</text>
</comment>
<reference evidence="2 3" key="1">
    <citation type="submission" date="2016-02" db="EMBL/GenBank/DDBJ databases">
        <title>Discovery of a natural microsporidian pathogen with a broad tissue tropism in Caenorhabditis elegans.</title>
        <authorList>
            <person name="Luallen R.J."/>
            <person name="Reinke A.W."/>
            <person name="Tong L."/>
            <person name="Botts M.R."/>
            <person name="Felix M.-A."/>
            <person name="Troemel E.R."/>
        </authorList>
    </citation>
    <scope>NUCLEOTIDE SEQUENCE [LARGE SCALE GENOMIC DNA]</scope>
    <source>
        <strain evidence="2 3">JUm2807</strain>
    </source>
</reference>
<dbReference type="Proteomes" id="UP000185944">
    <property type="component" value="Unassembled WGS sequence"/>
</dbReference>
<evidence type="ECO:0000256" key="1">
    <source>
        <dbReference type="SAM" id="Phobius"/>
    </source>
</evidence>
<keyword evidence="3" id="KW-1185">Reference proteome</keyword>
<dbReference type="OrthoDB" id="276296at2759"/>
<dbReference type="VEuPathDB" id="MicrosporidiaDB:NEDG_01298"/>
<dbReference type="RefSeq" id="XP_067543904.1">
    <property type="nucleotide sequence ID" value="XM_067688716.1"/>
</dbReference>
<dbReference type="AlphaFoldDB" id="A0A177EBB4"/>
<evidence type="ECO:0000313" key="2">
    <source>
        <dbReference type="EMBL" id="OAG29225.1"/>
    </source>
</evidence>
<name>A0A177EBB4_9MICR</name>
<proteinExistence type="predicted"/>
<dbReference type="EMBL" id="LTDL01000041">
    <property type="protein sequence ID" value="OAG29225.1"/>
    <property type="molecule type" value="Genomic_DNA"/>
</dbReference>
<dbReference type="InterPro" id="IPR008506">
    <property type="entry name" value="SND2/TMEM208"/>
</dbReference>
<keyword evidence="1" id="KW-0472">Membrane</keyword>
<feature type="transmembrane region" description="Helical" evidence="1">
    <location>
        <begin position="109"/>
        <end position="128"/>
    </location>
</feature>
<sequence length="144" mass="15657">MSQEAAKKRVLNNTAVMKRMIIAVAVANVLAKLIKIPLGVLLTTLFIETSMLGLMFKLSGPSVVTTGGKVEIRSEGLDLSSRGMSHILKDTCFISLAVKLSSKLAGKKAFFILLLVPVTIYYELTGLAQRSFSAQTKRPSTQKR</sequence>
<evidence type="ECO:0000313" key="3">
    <source>
        <dbReference type="Proteomes" id="UP000185944"/>
    </source>
</evidence>